<evidence type="ECO:0000313" key="2">
    <source>
        <dbReference type="EMBL" id="SNW62437.1"/>
    </source>
</evidence>
<dbReference type="RefSeq" id="YP_009448739.1">
    <property type="nucleotide sequence ID" value="NC_036594.1"/>
</dbReference>
<reference evidence="2" key="1">
    <citation type="submission" date="2017-08" db="EMBL/GenBank/DDBJ databases">
        <authorList>
            <consortium name="Urmite Genomes"/>
        </authorList>
    </citation>
    <scope>NUCLEOTIDE SEQUENCE [LARGE SCALE GENOMIC DNA]</scope>
    <source>
        <strain evidence="2">IHUMI-LCC2</strain>
    </source>
</reference>
<evidence type="ECO:0000313" key="3">
    <source>
        <dbReference type="Proteomes" id="UP000236316"/>
    </source>
</evidence>
<name>A0A2I2L4I3_9VIRU</name>
<evidence type="ECO:0000256" key="1">
    <source>
        <dbReference type="SAM" id="Phobius"/>
    </source>
</evidence>
<organism evidence="2">
    <name type="scientific">Orpheovirus IHUMI-LCC2</name>
    <dbReference type="NCBI Taxonomy" id="2023057"/>
    <lineage>
        <taxon>Viruses</taxon>
        <taxon>Varidnaviria</taxon>
        <taxon>Bamfordvirae</taxon>
        <taxon>Nucleocytoviricota</taxon>
        <taxon>Megaviricetes</taxon>
        <taxon>Pimascovirales</taxon>
        <taxon>Ocovirineae</taxon>
        <taxon>Orpheoviridae</taxon>
        <taxon>Alphaorpheovirus</taxon>
        <taxon>Alphaorpheovirus massiliense</taxon>
    </lineage>
</organism>
<accession>A0A2I2L4I3</accession>
<protein>
    <submittedName>
        <fullName evidence="2">Transmembrane domain-containing protein</fullName>
    </submittedName>
</protein>
<dbReference type="GeneID" id="35382332"/>
<proteinExistence type="predicted"/>
<keyword evidence="1" id="KW-1133">Transmembrane helix</keyword>
<gene>
    <name evidence="2" type="ORF">ORPV_533</name>
</gene>
<feature type="transmembrane region" description="Helical" evidence="1">
    <location>
        <begin position="7"/>
        <end position="27"/>
    </location>
</feature>
<keyword evidence="3" id="KW-1185">Reference proteome</keyword>
<keyword evidence="1" id="KW-0472">Membrane</keyword>
<feature type="transmembrane region" description="Helical" evidence="1">
    <location>
        <begin position="47"/>
        <end position="71"/>
    </location>
</feature>
<dbReference type="EMBL" id="LT906555">
    <property type="protein sequence ID" value="SNW62437.1"/>
    <property type="molecule type" value="Genomic_DNA"/>
</dbReference>
<sequence>MKRKGMSLFIWIGLLFIAIAIFLAFYAASRINVNDSNSPSGSSLGTIRNLVLASAWISLFGIIIVAVGSFIQSSASKVTTQVLDFAQQNPQLTSQLITAAL</sequence>
<dbReference type="KEGG" id="vg:35382332"/>
<dbReference type="Proteomes" id="UP000236316">
    <property type="component" value="Segment"/>
</dbReference>
<keyword evidence="1 2" id="KW-0812">Transmembrane</keyword>